<gene>
    <name evidence="1" type="ORF">Cvel_19359</name>
</gene>
<dbReference type="EMBL" id="CDMZ01000732">
    <property type="protein sequence ID" value="CEM20383.1"/>
    <property type="molecule type" value="Genomic_DNA"/>
</dbReference>
<dbReference type="AlphaFoldDB" id="A0A0G4FYT3"/>
<protein>
    <recommendedName>
        <fullName evidence="2">DUF4200 domain-containing protein</fullName>
    </recommendedName>
</protein>
<name>A0A0G4FYT3_9ALVE</name>
<evidence type="ECO:0008006" key="2">
    <source>
        <dbReference type="Google" id="ProtNLM"/>
    </source>
</evidence>
<reference evidence="1" key="1">
    <citation type="submission" date="2014-11" db="EMBL/GenBank/DDBJ databases">
        <authorList>
            <person name="Otto D Thomas"/>
            <person name="Naeem Raeece"/>
        </authorList>
    </citation>
    <scope>NUCLEOTIDE SEQUENCE</scope>
</reference>
<organism evidence="1">
    <name type="scientific">Chromera velia CCMP2878</name>
    <dbReference type="NCBI Taxonomy" id="1169474"/>
    <lineage>
        <taxon>Eukaryota</taxon>
        <taxon>Sar</taxon>
        <taxon>Alveolata</taxon>
        <taxon>Colpodellida</taxon>
        <taxon>Chromeraceae</taxon>
        <taxon>Chromera</taxon>
    </lineage>
</organism>
<proteinExistence type="predicted"/>
<evidence type="ECO:0000313" key="1">
    <source>
        <dbReference type="EMBL" id="CEM20383.1"/>
    </source>
</evidence>
<dbReference type="VEuPathDB" id="CryptoDB:Cvel_19359"/>
<sequence>MVQQQEVVREIPEVVELVEVTNNTNALRQAYRQKKATCLLSETTKKEEARRAAMQEKQERLQAVKDARHSIKVQTSVDLFIANMFKSNNELTGNHQDAADEFVLHTHTILLEEEEKRGRLFETLTEVETFHTMHKAMIEKRARAEMKASREVHEERKKNFLCCWISGGPTSIRLIRSLPSSLVDEALEDRRGVWEEVRARRREQLRLRDCLDDVEREKEELHGVEAGRRRKRTEF</sequence>
<accession>A0A0G4FYT3</accession>